<feature type="domain" description="Chorismate-utilising enzyme C-terminal" evidence="16">
    <location>
        <begin position="232"/>
        <end position="484"/>
    </location>
</feature>
<evidence type="ECO:0000256" key="15">
    <source>
        <dbReference type="RuleBase" id="RU364045"/>
    </source>
</evidence>
<dbReference type="Pfam" id="PF04715">
    <property type="entry name" value="Anth_synt_I_N"/>
    <property type="match status" value="1"/>
</dbReference>
<evidence type="ECO:0000256" key="9">
    <source>
        <dbReference type="ARBA" id="ARBA00022822"/>
    </source>
</evidence>
<dbReference type="Pfam" id="PF00425">
    <property type="entry name" value="Chorismate_bind"/>
    <property type="match status" value="1"/>
</dbReference>
<evidence type="ECO:0000256" key="3">
    <source>
        <dbReference type="ARBA" id="ARBA00009562"/>
    </source>
</evidence>
<gene>
    <name evidence="15 18" type="primary">trpE</name>
    <name evidence="18" type="ORF">GJ654_06120</name>
</gene>
<keyword evidence="11 15" id="KW-0057">Aromatic amino acid biosynthesis</keyword>
<evidence type="ECO:0000313" key="18">
    <source>
        <dbReference type="EMBL" id="MTV30569.1"/>
    </source>
</evidence>
<comment type="caution">
    <text evidence="18">The sequence shown here is derived from an EMBL/GenBank/DDBJ whole genome shotgun (WGS) entry which is preliminary data.</text>
</comment>
<evidence type="ECO:0000256" key="10">
    <source>
        <dbReference type="ARBA" id="ARBA00022842"/>
    </source>
</evidence>
<comment type="similarity">
    <text evidence="3 15">Belongs to the anthranilate synthase component I family.</text>
</comment>
<evidence type="ECO:0000256" key="8">
    <source>
        <dbReference type="ARBA" id="ARBA00022723"/>
    </source>
</evidence>
<keyword evidence="12 15" id="KW-0456">Lyase</keyword>
<keyword evidence="7 15" id="KW-0028">Amino-acid biosynthesis</keyword>
<comment type="function">
    <text evidence="13 15">Part of a heterotetrameric complex that catalyzes the two-step biosynthesis of anthranilate, an intermediate in the biosynthesis of L-tryptophan. In the first step, the glutamine-binding beta subunit (TrpG) of anthranilate synthase (AS) provides the glutamine amidotransferase activity which generates ammonia as a substrate that, along with chorismate, is used in the second step, catalyzed by the large alpha subunit of AS (TrpE) to produce anthranilate. In the absence of TrpG, TrpE can synthesize anthranilate directly from chorismate and high concentrations of ammonia.</text>
</comment>
<evidence type="ECO:0000256" key="5">
    <source>
        <dbReference type="ARBA" id="ARBA00012266"/>
    </source>
</evidence>
<evidence type="ECO:0000256" key="11">
    <source>
        <dbReference type="ARBA" id="ARBA00023141"/>
    </source>
</evidence>
<dbReference type="InterPro" id="IPR019999">
    <property type="entry name" value="Anth_synth_I-like"/>
</dbReference>
<dbReference type="PANTHER" id="PTHR11236:SF48">
    <property type="entry name" value="ISOCHORISMATE SYNTHASE MENF"/>
    <property type="match status" value="1"/>
</dbReference>
<evidence type="ECO:0000313" key="19">
    <source>
        <dbReference type="Proteomes" id="UP000439113"/>
    </source>
</evidence>
<name>A0A6N8DJG2_RHOAC</name>
<keyword evidence="9 15" id="KW-0822">Tryptophan biosynthesis</keyword>
<evidence type="ECO:0000256" key="6">
    <source>
        <dbReference type="ARBA" id="ARBA00020653"/>
    </source>
</evidence>
<evidence type="ECO:0000259" key="17">
    <source>
        <dbReference type="Pfam" id="PF04715"/>
    </source>
</evidence>
<keyword evidence="8 15" id="KW-0479">Metal-binding</keyword>
<dbReference type="RefSeq" id="WP_155445241.1">
    <property type="nucleotide sequence ID" value="NZ_JAOQNR010000003.1"/>
</dbReference>
<dbReference type="Proteomes" id="UP000439113">
    <property type="component" value="Unassembled WGS sequence"/>
</dbReference>
<comment type="catalytic activity">
    <reaction evidence="14 15">
        <text>chorismate + L-glutamine = anthranilate + pyruvate + L-glutamate + H(+)</text>
        <dbReference type="Rhea" id="RHEA:21732"/>
        <dbReference type="ChEBI" id="CHEBI:15361"/>
        <dbReference type="ChEBI" id="CHEBI:15378"/>
        <dbReference type="ChEBI" id="CHEBI:16567"/>
        <dbReference type="ChEBI" id="CHEBI:29748"/>
        <dbReference type="ChEBI" id="CHEBI:29985"/>
        <dbReference type="ChEBI" id="CHEBI:58359"/>
        <dbReference type="EC" id="4.1.3.27"/>
    </reaction>
</comment>
<sequence>MFSPEFDAFARIFDAGEPSLVSLKLVADLETPVSAFLKLSVGRKGDVFLLESVEGGAARGRYSMIGLDPDVIFRVTNGKAEINRDALQDRDAFVACAEKPLDALRALLDQSAIPAVPGLPPMAAGVFGYLGYDMVREMERLAEPKPDPIGTPDALLVRPTLMAVFDSVRDEVWLVTPVRPTEDGSARAAYESALERLEAAVAALEGPVRHEAPADDAVLLQAHAPVSNTPESRYLAMVEQAKSYIRAGDIFQVVLSQRFTSPLQLPAFALYRALRRVNPAPFLCYLDFADFQIVCSSPEILVRAREGKVTIRPIAGTRPRGATPEEDKKLAEELLADPKERAEHLMLLDLGRNDVGRVAATGTVQVTEQFVIERYSHVMHIVSNVIGALDESKDVIDALCGGFPAGTVSGAPKVRAMEIIDELETDKRGIYAGCIGYFGAAGEMDTCIVLRTSVVKDGFMHVQAGAGIVYDSDPKAEQQECINKSRALFRAAEEALRFASSVKRGQ</sequence>
<evidence type="ECO:0000256" key="2">
    <source>
        <dbReference type="ARBA" id="ARBA00004873"/>
    </source>
</evidence>
<dbReference type="EC" id="4.1.3.27" evidence="5 15"/>
<evidence type="ECO:0000256" key="12">
    <source>
        <dbReference type="ARBA" id="ARBA00023239"/>
    </source>
</evidence>
<protein>
    <recommendedName>
        <fullName evidence="6 15">Anthranilate synthase component 1</fullName>
        <ecNumber evidence="5 15">4.1.3.27</ecNumber>
    </recommendedName>
</protein>
<evidence type="ECO:0000256" key="14">
    <source>
        <dbReference type="ARBA" id="ARBA00047683"/>
    </source>
</evidence>
<dbReference type="OrthoDB" id="9803598at2"/>
<proteinExistence type="inferred from homology"/>
<dbReference type="GO" id="GO:0000162">
    <property type="term" value="P:L-tryptophan biosynthetic process"/>
    <property type="evidence" value="ECO:0007669"/>
    <property type="project" value="UniProtKB-UniPathway"/>
</dbReference>
<dbReference type="AlphaFoldDB" id="A0A6N8DJG2"/>
<comment type="pathway">
    <text evidence="2 15">Amino-acid biosynthesis; L-tryptophan biosynthesis; L-tryptophan from chorismate: step 1/5.</text>
</comment>
<dbReference type="PRINTS" id="PR00095">
    <property type="entry name" value="ANTSNTHASEI"/>
</dbReference>
<dbReference type="InterPro" id="IPR005801">
    <property type="entry name" value="ADC_synthase"/>
</dbReference>
<dbReference type="UniPathway" id="UPA00035">
    <property type="reaction ID" value="UER00040"/>
</dbReference>
<dbReference type="NCBIfam" id="TIGR00564">
    <property type="entry name" value="trpE_most"/>
    <property type="match status" value="1"/>
</dbReference>
<dbReference type="GO" id="GO:0004049">
    <property type="term" value="F:anthranilate synthase activity"/>
    <property type="evidence" value="ECO:0007669"/>
    <property type="project" value="UniProtKB-EC"/>
</dbReference>
<accession>A0A6N8DJG2</accession>
<dbReference type="PANTHER" id="PTHR11236">
    <property type="entry name" value="AMINOBENZOATE/ANTHRANILATE SYNTHASE"/>
    <property type="match status" value="1"/>
</dbReference>
<organism evidence="18 19">
    <name type="scientific">Rhodoblastus acidophilus</name>
    <name type="common">Rhodopseudomonas acidophila</name>
    <dbReference type="NCBI Taxonomy" id="1074"/>
    <lineage>
        <taxon>Bacteria</taxon>
        <taxon>Pseudomonadati</taxon>
        <taxon>Pseudomonadota</taxon>
        <taxon>Alphaproteobacteria</taxon>
        <taxon>Hyphomicrobiales</taxon>
        <taxon>Rhodoblastaceae</taxon>
        <taxon>Rhodoblastus</taxon>
    </lineage>
</organism>
<dbReference type="InterPro" id="IPR015890">
    <property type="entry name" value="Chorismate_C"/>
</dbReference>
<evidence type="ECO:0000256" key="7">
    <source>
        <dbReference type="ARBA" id="ARBA00022605"/>
    </source>
</evidence>
<keyword evidence="10 15" id="KW-0460">Magnesium</keyword>
<evidence type="ECO:0000259" key="16">
    <source>
        <dbReference type="Pfam" id="PF00425"/>
    </source>
</evidence>
<evidence type="ECO:0000256" key="13">
    <source>
        <dbReference type="ARBA" id="ARBA00025634"/>
    </source>
</evidence>
<dbReference type="GO" id="GO:0046872">
    <property type="term" value="F:metal ion binding"/>
    <property type="evidence" value="ECO:0007669"/>
    <property type="project" value="UniProtKB-KW"/>
</dbReference>
<comment type="cofactor">
    <cofactor evidence="1 15">
        <name>Mg(2+)</name>
        <dbReference type="ChEBI" id="CHEBI:18420"/>
    </cofactor>
</comment>
<dbReference type="InterPro" id="IPR006805">
    <property type="entry name" value="Anth_synth_I_N"/>
</dbReference>
<evidence type="ECO:0000256" key="4">
    <source>
        <dbReference type="ARBA" id="ARBA00011575"/>
    </source>
</evidence>
<evidence type="ECO:0000256" key="1">
    <source>
        <dbReference type="ARBA" id="ARBA00001946"/>
    </source>
</evidence>
<dbReference type="SUPFAM" id="SSF56322">
    <property type="entry name" value="ADC synthase"/>
    <property type="match status" value="1"/>
</dbReference>
<dbReference type="InterPro" id="IPR005256">
    <property type="entry name" value="Anth_synth_I_PabB"/>
</dbReference>
<reference evidence="18 19" key="1">
    <citation type="submission" date="2019-11" db="EMBL/GenBank/DDBJ databases">
        <title>Whole-genome sequence of a Rhodoblastus acidophilus DSM 142.</title>
        <authorList>
            <person name="Kyndt J.A."/>
            <person name="Meyer T.E."/>
        </authorList>
    </citation>
    <scope>NUCLEOTIDE SEQUENCE [LARGE SCALE GENOMIC DNA]</scope>
    <source>
        <strain evidence="18 19">DSM 142</strain>
    </source>
</reference>
<comment type="subunit">
    <text evidence="4 15">Heterotetramer consisting of two non-identical subunits: a beta subunit (TrpG) and a large alpha subunit (TrpE).</text>
</comment>
<dbReference type="EMBL" id="WNKS01000003">
    <property type="protein sequence ID" value="MTV30569.1"/>
    <property type="molecule type" value="Genomic_DNA"/>
</dbReference>
<feature type="domain" description="Anthranilate synthase component I N-terminal" evidence="17">
    <location>
        <begin position="28"/>
        <end position="174"/>
    </location>
</feature>
<dbReference type="Gene3D" id="3.60.120.10">
    <property type="entry name" value="Anthranilate synthase"/>
    <property type="match status" value="1"/>
</dbReference>